<evidence type="ECO:0000313" key="5">
    <source>
        <dbReference type="Proteomes" id="UP000256488"/>
    </source>
</evidence>
<keyword evidence="2 3" id="KW-0057">Aromatic amino acid biosynthesis</keyword>
<dbReference type="EMBL" id="NFZX01000002">
    <property type="protein sequence ID" value="RFA37246.1"/>
    <property type="molecule type" value="Genomic_DNA"/>
</dbReference>
<dbReference type="UniPathway" id="UPA00120">
    <property type="reaction ID" value="UER00203"/>
</dbReference>
<reference evidence="4 5" key="1">
    <citation type="submission" date="2017-05" db="EMBL/GenBank/DDBJ databases">
        <title>Virgibacillus sp. AK90 isolated from a saltern of Kakinada, India.</title>
        <authorList>
            <person name="Gupta V."/>
            <person name="Sidhu C."/>
            <person name="Korpole S."/>
            <person name="Pinnaka A.K."/>
        </authorList>
    </citation>
    <scope>NUCLEOTIDE SEQUENCE [LARGE SCALE GENOMIC DNA]</scope>
    <source>
        <strain evidence="4 5">AK90</strain>
    </source>
</reference>
<gene>
    <name evidence="4" type="ORF">CAI16_01850</name>
</gene>
<keyword evidence="2 3" id="KW-0028">Amino-acid biosynthesis</keyword>
<dbReference type="GO" id="GO:0008652">
    <property type="term" value="P:amino acid biosynthetic process"/>
    <property type="evidence" value="ECO:0007669"/>
    <property type="project" value="UniProtKB-UniRule"/>
</dbReference>
<feature type="binding site" evidence="2">
    <location>
        <position position="89"/>
    </location>
    <ligand>
        <name>prephenate</name>
        <dbReference type="ChEBI" id="CHEBI:29934"/>
    </ligand>
</feature>
<evidence type="ECO:0000256" key="1">
    <source>
        <dbReference type="NCBIfam" id="TIGR01796"/>
    </source>
</evidence>
<evidence type="ECO:0000313" key="4">
    <source>
        <dbReference type="EMBL" id="RFA37246.1"/>
    </source>
</evidence>
<dbReference type="PIRSF" id="PIRSF005965">
    <property type="entry name" value="Chor_mut_AroH"/>
    <property type="match status" value="1"/>
</dbReference>
<dbReference type="SUPFAM" id="SSF55298">
    <property type="entry name" value="YjgF-like"/>
    <property type="match status" value="1"/>
</dbReference>
<dbReference type="Pfam" id="PF07736">
    <property type="entry name" value="CM_1"/>
    <property type="match status" value="1"/>
</dbReference>
<dbReference type="InterPro" id="IPR008243">
    <property type="entry name" value="Chorismate_mutase_AroH"/>
</dbReference>
<dbReference type="Proteomes" id="UP000256488">
    <property type="component" value="Unassembled WGS sequence"/>
</dbReference>
<protein>
    <recommendedName>
        <fullName evidence="1 3">chorismate mutase</fullName>
        <ecNumber evidence="1 3">5.4.99.5</ecNumber>
    </recommendedName>
</protein>
<dbReference type="GO" id="GO:0004106">
    <property type="term" value="F:chorismate mutase activity"/>
    <property type="evidence" value="ECO:0007669"/>
    <property type="project" value="UniProtKB-UniRule"/>
</dbReference>
<dbReference type="RefSeq" id="WP_116277060.1">
    <property type="nucleotide sequence ID" value="NZ_NFZX01000002.1"/>
</dbReference>
<dbReference type="PROSITE" id="PS51167">
    <property type="entry name" value="CHORISMATE_MUT_1"/>
    <property type="match status" value="1"/>
</dbReference>
<dbReference type="EC" id="5.4.99.5" evidence="1 3"/>
<dbReference type="Gene3D" id="3.30.1330.40">
    <property type="entry name" value="RutC-like"/>
    <property type="match status" value="1"/>
</dbReference>
<comment type="catalytic activity">
    <reaction evidence="3">
        <text>chorismate = prephenate</text>
        <dbReference type="Rhea" id="RHEA:13897"/>
        <dbReference type="ChEBI" id="CHEBI:29748"/>
        <dbReference type="ChEBI" id="CHEBI:29934"/>
        <dbReference type="EC" id="5.4.99.5"/>
    </reaction>
</comment>
<evidence type="ECO:0000256" key="2">
    <source>
        <dbReference type="PIRSR" id="PIRSR005965-1"/>
    </source>
</evidence>
<dbReference type="InterPro" id="IPR035959">
    <property type="entry name" value="RutC-like_sf"/>
</dbReference>
<dbReference type="GO" id="GO:0046417">
    <property type="term" value="P:chorismate metabolic process"/>
    <property type="evidence" value="ECO:0007669"/>
    <property type="project" value="TreeGrafter"/>
</dbReference>
<keyword evidence="3" id="KW-0413">Isomerase</keyword>
<dbReference type="AlphaFoldDB" id="A0A3E0WYZ0"/>
<dbReference type="PANTHER" id="PTHR21164">
    <property type="entry name" value="CHORISMATE MUTASE"/>
    <property type="match status" value="1"/>
</dbReference>
<sequence length="128" mass="14540">MTRGIRGATTVVVNAADVIINTTKNLIEEMIKKNNVLPKDVSHVFISVTKDITATFPAKGLRELPGWTYVPVMCMTEIDVPNSLERCIRVMMVVNTELEQSNIHHVFQNEAIHLRPDLAKWNKEDKQK</sequence>
<name>A0A3E0WYZ0_9BACI</name>
<evidence type="ECO:0000256" key="3">
    <source>
        <dbReference type="PROSITE-ProRule" id="PRU00514"/>
    </source>
</evidence>
<accession>A0A3E0WYZ0</accession>
<proteinExistence type="predicted"/>
<comment type="caution">
    <text evidence="4">The sequence shown here is derived from an EMBL/GenBank/DDBJ whole genome shotgun (WGS) entry which is preliminary data.</text>
</comment>
<dbReference type="GO" id="GO:0009073">
    <property type="term" value="P:aromatic amino acid family biosynthetic process"/>
    <property type="evidence" value="ECO:0007669"/>
    <property type="project" value="UniProtKB-UniRule"/>
</dbReference>
<organism evidence="4 5">
    <name type="scientific">Virgibacillus dokdonensis</name>
    <dbReference type="NCBI Taxonomy" id="302167"/>
    <lineage>
        <taxon>Bacteria</taxon>
        <taxon>Bacillati</taxon>
        <taxon>Bacillota</taxon>
        <taxon>Bacilli</taxon>
        <taxon>Bacillales</taxon>
        <taxon>Bacillaceae</taxon>
        <taxon>Virgibacillus</taxon>
    </lineage>
</organism>
<feature type="binding site" evidence="2">
    <location>
        <position position="6"/>
    </location>
    <ligand>
        <name>prephenate</name>
        <dbReference type="ChEBI" id="CHEBI:29934"/>
    </ligand>
</feature>
<dbReference type="NCBIfam" id="TIGR01796">
    <property type="entry name" value="CM_mono_aroH"/>
    <property type="match status" value="1"/>
</dbReference>
<dbReference type="PANTHER" id="PTHR21164:SF0">
    <property type="entry name" value="CHORISMATE MUTASE AROH"/>
    <property type="match status" value="1"/>
</dbReference>
<dbReference type="CDD" id="cd02185">
    <property type="entry name" value="AroH"/>
    <property type="match status" value="1"/>
</dbReference>